<organism evidence="1 2">
    <name type="scientific">Amycolatopsis coloradensis</name>
    <dbReference type="NCBI Taxonomy" id="76021"/>
    <lineage>
        <taxon>Bacteria</taxon>
        <taxon>Bacillati</taxon>
        <taxon>Actinomycetota</taxon>
        <taxon>Actinomycetes</taxon>
        <taxon>Pseudonocardiales</taxon>
        <taxon>Pseudonocardiaceae</taxon>
        <taxon>Amycolatopsis</taxon>
    </lineage>
</organism>
<dbReference type="EMBL" id="CP150484">
    <property type="protein sequence ID" value="WYW21090.1"/>
    <property type="molecule type" value="Genomic_DNA"/>
</dbReference>
<evidence type="ECO:0000313" key="2">
    <source>
        <dbReference type="Proteomes" id="UP001456344"/>
    </source>
</evidence>
<reference evidence="1" key="1">
    <citation type="submission" date="2023-10" db="EMBL/GenBank/DDBJ databases">
        <title>Whole genome sequencing of actinobacterial strain Amycolatopsis sp. (BCA-696) identifies the underlying plant growth-promoting genes.</title>
        <authorList>
            <person name="Gandham P."/>
            <person name="Vadla N."/>
            <person name="Saji A."/>
            <person name="Srinivas V."/>
            <person name="Ruperao P."/>
            <person name="Selvanayagam S."/>
            <person name="Saxena R.K."/>
            <person name="Rathore A."/>
            <person name="Gopalakrishnan S."/>
            <person name="Thakur V."/>
        </authorList>
    </citation>
    <scope>NUCLEOTIDE SEQUENCE</scope>
    <source>
        <strain evidence="1">BCA-696</strain>
    </source>
</reference>
<protein>
    <submittedName>
        <fullName evidence="1">Uncharacterized protein</fullName>
    </submittedName>
</protein>
<gene>
    <name evidence="1" type="ORF">LCL61_36635</name>
</gene>
<name>A0ACD5BP07_9PSEU</name>
<evidence type="ECO:0000313" key="1">
    <source>
        <dbReference type="EMBL" id="WYW21090.1"/>
    </source>
</evidence>
<proteinExistence type="predicted"/>
<dbReference type="Proteomes" id="UP001456344">
    <property type="component" value="Chromosome"/>
</dbReference>
<accession>A0ACD5BP07</accession>
<keyword evidence="2" id="KW-1185">Reference proteome</keyword>
<sequence length="56" mass="6428">MTVPNVAKSVPIRSWMPTGSPPTTTTKYSRHWLSLTWPRPRQIPRSRRHSRSGLSS</sequence>